<feature type="chain" id="PRO_5040197758" evidence="2">
    <location>
        <begin position="23"/>
        <end position="1179"/>
    </location>
</feature>
<feature type="compositionally biased region" description="Polar residues" evidence="1">
    <location>
        <begin position="380"/>
        <end position="406"/>
    </location>
</feature>
<evidence type="ECO:0000256" key="2">
    <source>
        <dbReference type="SAM" id="SignalP"/>
    </source>
</evidence>
<sequence length="1179" mass="129124">MCTCSLFLLYSTLNNCLLMTLAVQHHHQNQLQMPVISQRHLGVVYNTLISQGDVRGLDEFQVKDIYTEMVSYIWLFEPRYIEQAIAHHRSQSDLCEMMKHAPLITSTIPLPPTCQEMPISHSFERTWWQEHNSDPSSSFKHRFLDTLTFPPCLSGGNQTLLPPLAKERIHPMDIVSFNKAWLFDKLVSIAISDIPPYLHHLEMVMHGHLEPPPRSQVKEYAVYMWPTNGPYDKLIQLIAKWVMEDGGPSYWNLIWTGLVIYMDSHYVIPEFSIVAKGVVGEFLLAAYLLLCMARLKAPAKKKLIIKLPPVAEPALVVNSSSVNSGQKSLKCKKATVASAGEECSKTADEPEIRTSKRQWKPTEKARTSVAATTTVGVGPKSSTTARLTSCHFSTPEMNPPTHTTPANTLLASLSMLNTNTRSNLAVPSAPIRTNGDGSDGDGDEGNGDEGDSDKGDGDKGDSDKGDSDKGDGDKGDGDKGDGDEGNSDEVGSDDKDGGHSPNSVQFHEFQPSTSSQRPQKGKPDYPSADTHSLGDTQPQTKRNQNHTHSLNGNKSPIPDMSPQSPQFGTLSPLKFAAAWDNSMPHPSSNILSLSDEDSDEIIHHLPDTFGSHGVLRQNRSPLSGVSVHKVEEPPMVANSKKHGLVSNTATHIANAAPDDVNNCLDPDFWPDNPSISSSLPFFDGPVPEADLGVLAEKTRYPRLKLLMVTEVKLINHAVVDKEKGQHEKNAFNGWSQSYMKEAPNPLQGEVGHRKQSDYMREVITPAWYAFKREHEAIGDLDEQLSCLQAEMVMVEIDDLKQASQGAGLSRLMAAEQDGMAKTIAMAGAHTIILMFWTSINNPLGNIIWQFYIFVNNETIRLQQVELNPELAQAKAASSKHLRALFEPFVSLEEWFPWQSLADLLYGHQLEIINWGMVPGFANLDRDASNSVISWRLLCSKFHKAPSNIIIGNMKMSLAGQASVPIMTDCNGKVLMWVRSSQRYLEDIEDVQDPAIAGTRKGKCPIPGKPEGRSKKCSRAAVAAAAPIAAHSTTSVDVPLVTGDTETEATTAISTCNITAPGLLITSGIEANPAAADALLTTCNDVVALPQVTSPVPPQDHSILLSQLKAVLPYSYGNPMLPYQGMQHPDPLGLSSFEGQRLNPNSYGSSQQNVDFHDFSAASQAGPDIWRLPTGPNFPP</sequence>
<accession>A0A9P6ANN7</accession>
<feature type="compositionally biased region" description="Polar residues" evidence="1">
    <location>
        <begin position="500"/>
        <end position="518"/>
    </location>
</feature>
<evidence type="ECO:0000256" key="1">
    <source>
        <dbReference type="SAM" id="MobiDB-lite"/>
    </source>
</evidence>
<name>A0A9P6ANN7_9AGAM</name>
<protein>
    <submittedName>
        <fullName evidence="3">Uncharacterized protein</fullName>
    </submittedName>
</protein>
<feature type="compositionally biased region" description="Low complexity" evidence="1">
    <location>
        <begin position="369"/>
        <end position="378"/>
    </location>
</feature>
<feature type="region of interest" description="Disordered" evidence="1">
    <location>
        <begin position="340"/>
        <end position="406"/>
    </location>
</feature>
<gene>
    <name evidence="3" type="ORF">BS47DRAFT_1365465</name>
</gene>
<feature type="compositionally biased region" description="Acidic residues" evidence="1">
    <location>
        <begin position="438"/>
        <end position="451"/>
    </location>
</feature>
<feature type="region of interest" description="Disordered" evidence="1">
    <location>
        <begin position="422"/>
        <end position="569"/>
    </location>
</feature>
<reference evidence="3" key="1">
    <citation type="journal article" date="2020" name="Nat. Commun.">
        <title>Large-scale genome sequencing of mycorrhizal fungi provides insights into the early evolution of symbiotic traits.</title>
        <authorList>
            <person name="Miyauchi S."/>
            <person name="Kiss E."/>
            <person name="Kuo A."/>
            <person name="Drula E."/>
            <person name="Kohler A."/>
            <person name="Sanchez-Garcia M."/>
            <person name="Morin E."/>
            <person name="Andreopoulos B."/>
            <person name="Barry K.W."/>
            <person name="Bonito G."/>
            <person name="Buee M."/>
            <person name="Carver A."/>
            <person name="Chen C."/>
            <person name="Cichocki N."/>
            <person name="Clum A."/>
            <person name="Culley D."/>
            <person name="Crous P.W."/>
            <person name="Fauchery L."/>
            <person name="Girlanda M."/>
            <person name="Hayes R.D."/>
            <person name="Keri Z."/>
            <person name="LaButti K."/>
            <person name="Lipzen A."/>
            <person name="Lombard V."/>
            <person name="Magnuson J."/>
            <person name="Maillard F."/>
            <person name="Murat C."/>
            <person name="Nolan M."/>
            <person name="Ohm R.A."/>
            <person name="Pangilinan J."/>
            <person name="Pereira M.F."/>
            <person name="Perotto S."/>
            <person name="Peter M."/>
            <person name="Pfister S."/>
            <person name="Riley R."/>
            <person name="Sitrit Y."/>
            <person name="Stielow J.B."/>
            <person name="Szollosi G."/>
            <person name="Zifcakova L."/>
            <person name="Stursova M."/>
            <person name="Spatafora J.W."/>
            <person name="Tedersoo L."/>
            <person name="Vaario L.M."/>
            <person name="Yamada A."/>
            <person name="Yan M."/>
            <person name="Wang P."/>
            <person name="Xu J."/>
            <person name="Bruns T."/>
            <person name="Baldrian P."/>
            <person name="Vilgalys R."/>
            <person name="Dunand C."/>
            <person name="Henrissat B."/>
            <person name="Grigoriev I.V."/>
            <person name="Hibbett D."/>
            <person name="Nagy L.G."/>
            <person name="Martin F.M."/>
        </authorList>
    </citation>
    <scope>NUCLEOTIDE SEQUENCE</scope>
    <source>
        <strain evidence="3">UP504</strain>
    </source>
</reference>
<dbReference type="Proteomes" id="UP000886523">
    <property type="component" value="Unassembled WGS sequence"/>
</dbReference>
<feature type="compositionally biased region" description="Basic and acidic residues" evidence="1">
    <location>
        <begin position="342"/>
        <end position="366"/>
    </location>
</feature>
<dbReference type="EMBL" id="MU129042">
    <property type="protein sequence ID" value="KAF9509128.1"/>
    <property type="molecule type" value="Genomic_DNA"/>
</dbReference>
<keyword evidence="2" id="KW-0732">Signal</keyword>
<feature type="compositionally biased region" description="Basic and acidic residues" evidence="1">
    <location>
        <begin position="452"/>
        <end position="482"/>
    </location>
</feature>
<keyword evidence="4" id="KW-1185">Reference proteome</keyword>
<feature type="signal peptide" evidence="2">
    <location>
        <begin position="1"/>
        <end position="22"/>
    </location>
</feature>
<evidence type="ECO:0000313" key="3">
    <source>
        <dbReference type="EMBL" id="KAF9509128.1"/>
    </source>
</evidence>
<comment type="caution">
    <text evidence="3">The sequence shown here is derived from an EMBL/GenBank/DDBJ whole genome shotgun (WGS) entry which is preliminary data.</text>
</comment>
<feature type="compositionally biased region" description="Polar residues" evidence="1">
    <location>
        <begin position="529"/>
        <end position="554"/>
    </location>
</feature>
<proteinExistence type="predicted"/>
<evidence type="ECO:0000313" key="4">
    <source>
        <dbReference type="Proteomes" id="UP000886523"/>
    </source>
</evidence>
<dbReference type="AlphaFoldDB" id="A0A9P6ANN7"/>
<organism evidence="3 4">
    <name type="scientific">Hydnum rufescens UP504</name>
    <dbReference type="NCBI Taxonomy" id="1448309"/>
    <lineage>
        <taxon>Eukaryota</taxon>
        <taxon>Fungi</taxon>
        <taxon>Dikarya</taxon>
        <taxon>Basidiomycota</taxon>
        <taxon>Agaricomycotina</taxon>
        <taxon>Agaricomycetes</taxon>
        <taxon>Cantharellales</taxon>
        <taxon>Hydnaceae</taxon>
        <taxon>Hydnum</taxon>
    </lineage>
</organism>